<dbReference type="GO" id="GO:0005886">
    <property type="term" value="C:plasma membrane"/>
    <property type="evidence" value="ECO:0007669"/>
    <property type="project" value="UniProtKB-SubCell"/>
</dbReference>
<dbReference type="InterPro" id="IPR051311">
    <property type="entry name" value="DedA_domain"/>
</dbReference>
<proteinExistence type="predicted"/>
<name>A0ABD5RKR7_9EURY</name>
<keyword evidence="3 6" id="KW-0812">Transmembrane</keyword>
<gene>
    <name evidence="8" type="ORF">ACFPYI_06125</name>
</gene>
<comment type="subcellular location">
    <subcellularLocation>
        <location evidence="1">Cell membrane</location>
        <topology evidence="1">Multi-pass membrane protein</topology>
    </subcellularLocation>
</comment>
<evidence type="ECO:0000256" key="2">
    <source>
        <dbReference type="ARBA" id="ARBA00022475"/>
    </source>
</evidence>
<evidence type="ECO:0000256" key="5">
    <source>
        <dbReference type="ARBA" id="ARBA00023136"/>
    </source>
</evidence>
<feature type="transmembrane region" description="Helical" evidence="6">
    <location>
        <begin position="14"/>
        <end position="34"/>
    </location>
</feature>
<evidence type="ECO:0000256" key="6">
    <source>
        <dbReference type="SAM" id="Phobius"/>
    </source>
</evidence>
<feature type="transmembrane region" description="Helical" evidence="6">
    <location>
        <begin position="54"/>
        <end position="76"/>
    </location>
</feature>
<evidence type="ECO:0000256" key="4">
    <source>
        <dbReference type="ARBA" id="ARBA00022989"/>
    </source>
</evidence>
<dbReference type="Pfam" id="PF09335">
    <property type="entry name" value="VTT_dom"/>
    <property type="match status" value="1"/>
</dbReference>
<evidence type="ECO:0000256" key="3">
    <source>
        <dbReference type="ARBA" id="ARBA00022692"/>
    </source>
</evidence>
<keyword evidence="2" id="KW-1003">Cell membrane</keyword>
<keyword evidence="5 6" id="KW-0472">Membrane</keyword>
<sequence>MDLTTTALDLARTYGYLFVFVFMFLETSMLFPLLPSEVVLPASAAIVVTSPASLALFVLVATAGGVVGSAVLYEVFRRAGDHALDHDWVRVDRRDANRARRWFRRWGSHSVLWGRLLPVLRSVVSIPAGFAEMHRGVFTAYTAVGALAFNAAVAGFVYVGVRESVYEVALAVVHERPLVVSALVVVALVVVAVAYHESADEWRERWS</sequence>
<dbReference type="EMBL" id="JBHSQH010000001">
    <property type="protein sequence ID" value="MFC5970905.1"/>
    <property type="molecule type" value="Genomic_DNA"/>
</dbReference>
<feature type="transmembrane region" description="Helical" evidence="6">
    <location>
        <begin position="178"/>
        <end position="195"/>
    </location>
</feature>
<keyword evidence="9" id="KW-1185">Reference proteome</keyword>
<keyword evidence="4 6" id="KW-1133">Transmembrane helix</keyword>
<dbReference type="Proteomes" id="UP001596099">
    <property type="component" value="Unassembled WGS sequence"/>
</dbReference>
<reference evidence="8 9" key="1">
    <citation type="journal article" date="2019" name="Int. J. Syst. Evol. Microbiol.">
        <title>The Global Catalogue of Microorganisms (GCM) 10K type strain sequencing project: providing services to taxonomists for standard genome sequencing and annotation.</title>
        <authorList>
            <consortium name="The Broad Institute Genomics Platform"/>
            <consortium name="The Broad Institute Genome Sequencing Center for Infectious Disease"/>
            <person name="Wu L."/>
            <person name="Ma J."/>
        </authorList>
    </citation>
    <scope>NUCLEOTIDE SEQUENCE [LARGE SCALE GENOMIC DNA]</scope>
    <source>
        <strain evidence="8 9">CGMCC 1.12543</strain>
    </source>
</reference>
<feature type="transmembrane region" description="Helical" evidence="6">
    <location>
        <begin position="138"/>
        <end position="158"/>
    </location>
</feature>
<evidence type="ECO:0000313" key="9">
    <source>
        <dbReference type="Proteomes" id="UP001596099"/>
    </source>
</evidence>
<feature type="domain" description="VTT" evidence="7">
    <location>
        <begin position="34"/>
        <end position="158"/>
    </location>
</feature>
<evidence type="ECO:0000259" key="7">
    <source>
        <dbReference type="Pfam" id="PF09335"/>
    </source>
</evidence>
<accession>A0ABD5RKR7</accession>
<evidence type="ECO:0000256" key="1">
    <source>
        <dbReference type="ARBA" id="ARBA00004651"/>
    </source>
</evidence>
<evidence type="ECO:0000313" key="8">
    <source>
        <dbReference type="EMBL" id="MFC5970905.1"/>
    </source>
</evidence>
<organism evidence="8 9">
    <name type="scientific">Halomarina salina</name>
    <dbReference type="NCBI Taxonomy" id="1872699"/>
    <lineage>
        <taxon>Archaea</taxon>
        <taxon>Methanobacteriati</taxon>
        <taxon>Methanobacteriota</taxon>
        <taxon>Stenosarchaea group</taxon>
        <taxon>Halobacteria</taxon>
        <taxon>Halobacteriales</taxon>
        <taxon>Natronomonadaceae</taxon>
        <taxon>Halomarina</taxon>
    </lineage>
</organism>
<comment type="caution">
    <text evidence="8">The sequence shown here is derived from an EMBL/GenBank/DDBJ whole genome shotgun (WGS) entry which is preliminary data.</text>
</comment>
<dbReference type="PANTHER" id="PTHR42709:SF6">
    <property type="entry name" value="UNDECAPRENYL PHOSPHATE TRANSPORTER A"/>
    <property type="match status" value="1"/>
</dbReference>
<dbReference type="PANTHER" id="PTHR42709">
    <property type="entry name" value="ALKALINE PHOSPHATASE LIKE PROTEIN"/>
    <property type="match status" value="1"/>
</dbReference>
<dbReference type="RefSeq" id="WP_247413821.1">
    <property type="nucleotide sequence ID" value="NZ_JALLGW010000001.1"/>
</dbReference>
<dbReference type="AlphaFoldDB" id="A0ABD5RKR7"/>
<protein>
    <submittedName>
        <fullName evidence="8">DedA family protein</fullName>
    </submittedName>
</protein>
<dbReference type="InterPro" id="IPR032816">
    <property type="entry name" value="VTT_dom"/>
</dbReference>